<organism evidence="8 9">
    <name type="scientific">Lasiosphaeria hispida</name>
    <dbReference type="NCBI Taxonomy" id="260671"/>
    <lineage>
        <taxon>Eukaryota</taxon>
        <taxon>Fungi</taxon>
        <taxon>Dikarya</taxon>
        <taxon>Ascomycota</taxon>
        <taxon>Pezizomycotina</taxon>
        <taxon>Sordariomycetes</taxon>
        <taxon>Sordariomycetidae</taxon>
        <taxon>Sordariales</taxon>
        <taxon>Lasiosphaeriaceae</taxon>
        <taxon>Lasiosphaeria</taxon>
    </lineage>
</organism>
<feature type="transmembrane region" description="Helical" evidence="6">
    <location>
        <begin position="542"/>
        <end position="564"/>
    </location>
</feature>
<evidence type="ECO:0000256" key="4">
    <source>
        <dbReference type="ARBA" id="ARBA00023136"/>
    </source>
</evidence>
<dbReference type="AlphaFoldDB" id="A0AAJ0HDT1"/>
<feature type="compositionally biased region" description="Basic and acidic residues" evidence="5">
    <location>
        <begin position="56"/>
        <end position="69"/>
    </location>
</feature>
<name>A0AAJ0HDT1_9PEZI</name>
<feature type="region of interest" description="Disordered" evidence="5">
    <location>
        <begin position="13"/>
        <end position="70"/>
    </location>
</feature>
<evidence type="ECO:0000256" key="2">
    <source>
        <dbReference type="ARBA" id="ARBA00022692"/>
    </source>
</evidence>
<evidence type="ECO:0000259" key="7">
    <source>
        <dbReference type="PROSITE" id="PS50850"/>
    </source>
</evidence>
<feature type="transmembrane region" description="Helical" evidence="6">
    <location>
        <begin position="176"/>
        <end position="194"/>
    </location>
</feature>
<dbReference type="EMBL" id="JAUIQD010000005">
    <property type="protein sequence ID" value="KAK3349019.1"/>
    <property type="molecule type" value="Genomic_DNA"/>
</dbReference>
<dbReference type="Gene3D" id="1.20.1250.20">
    <property type="entry name" value="MFS general substrate transporter like domains"/>
    <property type="match status" value="1"/>
</dbReference>
<protein>
    <submittedName>
        <fullName evidence="8">Major facilitator superfamily domain-containing protein</fullName>
    </submittedName>
</protein>
<feature type="transmembrane region" description="Helical" evidence="6">
    <location>
        <begin position="231"/>
        <end position="254"/>
    </location>
</feature>
<accession>A0AAJ0HDT1</accession>
<feature type="transmembrane region" description="Helical" evidence="6">
    <location>
        <begin position="467"/>
        <end position="486"/>
    </location>
</feature>
<dbReference type="GO" id="GO:0005886">
    <property type="term" value="C:plasma membrane"/>
    <property type="evidence" value="ECO:0007669"/>
    <property type="project" value="TreeGrafter"/>
</dbReference>
<evidence type="ECO:0000313" key="9">
    <source>
        <dbReference type="Proteomes" id="UP001275084"/>
    </source>
</evidence>
<dbReference type="InterPro" id="IPR020846">
    <property type="entry name" value="MFS_dom"/>
</dbReference>
<dbReference type="GO" id="GO:0022857">
    <property type="term" value="F:transmembrane transporter activity"/>
    <property type="evidence" value="ECO:0007669"/>
    <property type="project" value="InterPro"/>
</dbReference>
<feature type="transmembrane region" description="Helical" evidence="6">
    <location>
        <begin position="442"/>
        <end position="461"/>
    </location>
</feature>
<evidence type="ECO:0000256" key="6">
    <source>
        <dbReference type="SAM" id="Phobius"/>
    </source>
</evidence>
<feature type="transmembrane region" description="Helical" evidence="6">
    <location>
        <begin position="206"/>
        <end position="225"/>
    </location>
</feature>
<dbReference type="PANTHER" id="PTHR23501:SF39">
    <property type="entry name" value="MULTIDRUG TRANSPORTER, PUTATIVE (AFU_ORTHOLOGUE AFUA_1G05010)-RELATED"/>
    <property type="match status" value="1"/>
</dbReference>
<evidence type="ECO:0000256" key="3">
    <source>
        <dbReference type="ARBA" id="ARBA00022989"/>
    </source>
</evidence>
<sequence length="647" mass="69167">MFLAYKYARKKYAERQAKNAPGPQSGETDSQTRFAGDVGPTLATPAPPGISGSNAKEGKHKDTPEEKAEKKRMRNYRLKIVFGLSAPFMLQALDTTIIASALPFIAADLNEISQLNWIITSFNLTGAAFLPFWSQIADIFGRHSTLHAAVLTIAVGSALCTAAPTSAFGVLLLGRALQGVGAAGINICVRTILADRVSLAEYSKNWTVFALVSAVGFSVGPVAGGYLTQVSWRWCFAINLPVAVIAVVLVVVLLKGELLGPQPLPQVEGALREGRVRDRTTRRGRFLVRLATVDYGGQLLFLWGLGLLVLAFTWAGSAYAWDSAAVLAPMVVGAVLTAAWLLYEYSMAPGRVMARVFPLQRPMMPWQLLAQKDIGLLFVINFTVGVAMFAVMYFMDLYFALVRGQSASSAGLALLYFLPGLGVGSFSTSFFSNVWPRQTQPCLLLGTTCSAVGITVLAWATNAENVPAIYGMMTLVGFGVGATLNPSAMHALAYFPNFTASISCLVAFANPFGGTVGLTLMSTVFNNKSGSNHSDPQSAKNGIMWAFVALIPIMWTSVLVTTLLGNVWILPGRDGGHEVVHGVWLWSYVTRQKLVRQKVAKKDGFGAETGAGGGGLVLQPLGDANKVSPGETGPEPQQRQGSRAESV</sequence>
<reference evidence="8" key="2">
    <citation type="submission" date="2023-06" db="EMBL/GenBank/DDBJ databases">
        <authorList>
            <consortium name="Lawrence Berkeley National Laboratory"/>
            <person name="Haridas S."/>
            <person name="Hensen N."/>
            <person name="Bonometti L."/>
            <person name="Westerberg I."/>
            <person name="Brannstrom I.O."/>
            <person name="Guillou S."/>
            <person name="Cros-Aarteil S."/>
            <person name="Calhoun S."/>
            <person name="Kuo A."/>
            <person name="Mondo S."/>
            <person name="Pangilinan J."/>
            <person name="Riley R."/>
            <person name="Labutti K."/>
            <person name="Andreopoulos B."/>
            <person name="Lipzen A."/>
            <person name="Chen C."/>
            <person name="Yanf M."/>
            <person name="Daum C."/>
            <person name="Ng V."/>
            <person name="Clum A."/>
            <person name="Steindorff A."/>
            <person name="Ohm R."/>
            <person name="Martin F."/>
            <person name="Silar P."/>
            <person name="Natvig D."/>
            <person name="Lalanne C."/>
            <person name="Gautier V."/>
            <person name="Ament-Velasquez S.L."/>
            <person name="Kruys A."/>
            <person name="Hutchinson M.I."/>
            <person name="Powell A.J."/>
            <person name="Barry K."/>
            <person name="Miller A.N."/>
            <person name="Grigoriev I.V."/>
            <person name="Debuchy R."/>
            <person name="Gladieux P."/>
            <person name="Thoren M.H."/>
            <person name="Johannesson H."/>
        </authorList>
    </citation>
    <scope>NUCLEOTIDE SEQUENCE</scope>
    <source>
        <strain evidence="8">CBS 955.72</strain>
    </source>
</reference>
<evidence type="ECO:0000256" key="1">
    <source>
        <dbReference type="ARBA" id="ARBA00004141"/>
    </source>
</evidence>
<feature type="transmembrane region" description="Helical" evidence="6">
    <location>
        <begin position="374"/>
        <end position="394"/>
    </location>
</feature>
<dbReference type="PROSITE" id="PS50850">
    <property type="entry name" value="MFS"/>
    <property type="match status" value="1"/>
</dbReference>
<evidence type="ECO:0000256" key="5">
    <source>
        <dbReference type="SAM" id="MobiDB-lite"/>
    </source>
</evidence>
<comment type="subcellular location">
    <subcellularLocation>
        <location evidence="1">Membrane</location>
        <topology evidence="1">Multi-pass membrane protein</topology>
    </subcellularLocation>
</comment>
<dbReference type="SUPFAM" id="SSF103473">
    <property type="entry name" value="MFS general substrate transporter"/>
    <property type="match status" value="2"/>
</dbReference>
<feature type="transmembrane region" description="Helical" evidence="6">
    <location>
        <begin position="324"/>
        <end position="343"/>
    </location>
</feature>
<dbReference type="Pfam" id="PF07690">
    <property type="entry name" value="MFS_1"/>
    <property type="match status" value="1"/>
</dbReference>
<dbReference type="InterPro" id="IPR036259">
    <property type="entry name" value="MFS_trans_sf"/>
</dbReference>
<feature type="transmembrane region" description="Helical" evidence="6">
    <location>
        <begin position="498"/>
        <end position="522"/>
    </location>
</feature>
<feature type="transmembrane region" description="Helical" evidence="6">
    <location>
        <begin position="117"/>
        <end position="134"/>
    </location>
</feature>
<gene>
    <name evidence="8" type="ORF">B0T25DRAFT_232557</name>
</gene>
<feature type="compositionally biased region" description="Polar residues" evidence="5">
    <location>
        <begin position="635"/>
        <end position="647"/>
    </location>
</feature>
<dbReference type="InterPro" id="IPR011701">
    <property type="entry name" value="MFS"/>
</dbReference>
<keyword evidence="2 6" id="KW-0812">Transmembrane</keyword>
<comment type="caution">
    <text evidence="8">The sequence shown here is derived from an EMBL/GenBank/DDBJ whole genome shotgun (WGS) entry which is preliminary data.</text>
</comment>
<dbReference type="Gene3D" id="1.20.1720.10">
    <property type="entry name" value="Multidrug resistance protein D"/>
    <property type="match status" value="1"/>
</dbReference>
<evidence type="ECO:0000313" key="8">
    <source>
        <dbReference type="EMBL" id="KAK3349019.1"/>
    </source>
</evidence>
<feature type="region of interest" description="Disordered" evidence="5">
    <location>
        <begin position="606"/>
        <end position="647"/>
    </location>
</feature>
<feature type="transmembrane region" description="Helical" evidence="6">
    <location>
        <begin position="146"/>
        <end position="170"/>
    </location>
</feature>
<feature type="transmembrane region" description="Helical" evidence="6">
    <location>
        <begin position="286"/>
        <end position="312"/>
    </location>
</feature>
<keyword evidence="9" id="KW-1185">Reference proteome</keyword>
<dbReference type="Proteomes" id="UP001275084">
    <property type="component" value="Unassembled WGS sequence"/>
</dbReference>
<reference evidence="8" key="1">
    <citation type="journal article" date="2023" name="Mol. Phylogenet. Evol.">
        <title>Genome-scale phylogeny and comparative genomics of the fungal order Sordariales.</title>
        <authorList>
            <person name="Hensen N."/>
            <person name="Bonometti L."/>
            <person name="Westerberg I."/>
            <person name="Brannstrom I.O."/>
            <person name="Guillou S."/>
            <person name="Cros-Aarteil S."/>
            <person name="Calhoun S."/>
            <person name="Haridas S."/>
            <person name="Kuo A."/>
            <person name="Mondo S."/>
            <person name="Pangilinan J."/>
            <person name="Riley R."/>
            <person name="LaButti K."/>
            <person name="Andreopoulos B."/>
            <person name="Lipzen A."/>
            <person name="Chen C."/>
            <person name="Yan M."/>
            <person name="Daum C."/>
            <person name="Ng V."/>
            <person name="Clum A."/>
            <person name="Steindorff A."/>
            <person name="Ohm R.A."/>
            <person name="Martin F."/>
            <person name="Silar P."/>
            <person name="Natvig D.O."/>
            <person name="Lalanne C."/>
            <person name="Gautier V."/>
            <person name="Ament-Velasquez S.L."/>
            <person name="Kruys A."/>
            <person name="Hutchinson M.I."/>
            <person name="Powell A.J."/>
            <person name="Barry K."/>
            <person name="Miller A.N."/>
            <person name="Grigoriev I.V."/>
            <person name="Debuchy R."/>
            <person name="Gladieux P."/>
            <person name="Hiltunen Thoren M."/>
            <person name="Johannesson H."/>
        </authorList>
    </citation>
    <scope>NUCLEOTIDE SEQUENCE</scope>
    <source>
        <strain evidence="8">CBS 955.72</strain>
    </source>
</reference>
<keyword evidence="4 6" id="KW-0472">Membrane</keyword>
<keyword evidence="3 6" id="KW-1133">Transmembrane helix</keyword>
<proteinExistence type="predicted"/>
<dbReference type="PANTHER" id="PTHR23501">
    <property type="entry name" value="MAJOR FACILITATOR SUPERFAMILY"/>
    <property type="match status" value="1"/>
</dbReference>
<feature type="domain" description="Major facilitator superfamily (MFS) profile" evidence="7">
    <location>
        <begin position="80"/>
        <end position="564"/>
    </location>
</feature>
<feature type="compositionally biased region" description="Gly residues" evidence="5">
    <location>
        <begin position="607"/>
        <end position="616"/>
    </location>
</feature>
<feature type="transmembrane region" description="Helical" evidence="6">
    <location>
        <begin position="80"/>
        <end position="105"/>
    </location>
</feature>
<feature type="transmembrane region" description="Helical" evidence="6">
    <location>
        <begin position="414"/>
        <end position="435"/>
    </location>
</feature>